<feature type="domain" description="Phospholipase/carboxylesterase/thioesterase" evidence="3">
    <location>
        <begin position="2"/>
        <end position="209"/>
    </location>
</feature>
<dbReference type="PANTHER" id="PTHR10655:SF17">
    <property type="entry name" value="LYSOPHOSPHOLIPASE-LIKE PROTEIN 1"/>
    <property type="match status" value="1"/>
</dbReference>
<dbReference type="InterPro" id="IPR029058">
    <property type="entry name" value="AB_hydrolase_fold"/>
</dbReference>
<evidence type="ECO:0000259" key="3">
    <source>
        <dbReference type="Pfam" id="PF02230"/>
    </source>
</evidence>
<dbReference type="GO" id="GO:0008474">
    <property type="term" value="F:palmitoyl-(protein) hydrolase activity"/>
    <property type="evidence" value="ECO:0007669"/>
    <property type="project" value="TreeGrafter"/>
</dbReference>
<dbReference type="AlphaFoldDB" id="A0A7S0ZXU0"/>
<name>A0A7S0ZXU0_NOCSC</name>
<accession>A0A7S0ZXU0</accession>
<dbReference type="SUPFAM" id="SSF53474">
    <property type="entry name" value="alpha/beta-Hydrolases"/>
    <property type="match status" value="1"/>
</dbReference>
<dbReference type="GO" id="GO:0005737">
    <property type="term" value="C:cytoplasm"/>
    <property type="evidence" value="ECO:0007669"/>
    <property type="project" value="TreeGrafter"/>
</dbReference>
<dbReference type="InterPro" id="IPR003140">
    <property type="entry name" value="PLipase/COase/thioEstase"/>
</dbReference>
<evidence type="ECO:0000313" key="4">
    <source>
        <dbReference type="EMBL" id="CAD8836091.1"/>
    </source>
</evidence>
<protein>
    <recommendedName>
        <fullName evidence="3">Phospholipase/carboxylesterase/thioesterase domain-containing protein</fullName>
    </recommendedName>
</protein>
<gene>
    <name evidence="4" type="ORF">NSCI0253_LOCUS10439</name>
</gene>
<dbReference type="Pfam" id="PF02230">
    <property type="entry name" value="Abhydrolase_2"/>
    <property type="match status" value="1"/>
</dbReference>
<sequence length="215" mass="23156">MAAILWLHGLGDTGAGWQGAFSAVSRKVANVKFHHPTAQVQPLSFEDGQKTTSWFDISTWQPPSAIGLQEPDRPAGLDETVAFVHQTLEDMESQGIPAERIILGGFSQGGTSSLLAGLTYPKRLGGIVSISGWATHRDTLVSEVSAANRDVPLWYSYGSNDPVIDPALASKSAEVLKSFLGESITVMEVQRGMHQPDGSEMRAVIDFMTSRLSSE</sequence>
<keyword evidence="2" id="KW-0378">Hydrolase</keyword>
<dbReference type="Gene3D" id="3.40.50.1820">
    <property type="entry name" value="alpha/beta hydrolase"/>
    <property type="match status" value="1"/>
</dbReference>
<dbReference type="PANTHER" id="PTHR10655">
    <property type="entry name" value="LYSOPHOSPHOLIPASE-RELATED"/>
    <property type="match status" value="1"/>
</dbReference>
<dbReference type="GO" id="GO:0052689">
    <property type="term" value="F:carboxylic ester hydrolase activity"/>
    <property type="evidence" value="ECO:0007669"/>
    <property type="project" value="TreeGrafter"/>
</dbReference>
<reference evidence="4" key="1">
    <citation type="submission" date="2021-01" db="EMBL/GenBank/DDBJ databases">
        <authorList>
            <person name="Corre E."/>
            <person name="Pelletier E."/>
            <person name="Niang G."/>
            <person name="Scheremetjew M."/>
            <person name="Finn R."/>
            <person name="Kale V."/>
            <person name="Holt S."/>
            <person name="Cochrane G."/>
            <person name="Meng A."/>
            <person name="Brown T."/>
            <person name="Cohen L."/>
        </authorList>
    </citation>
    <scope>NUCLEOTIDE SEQUENCE</scope>
</reference>
<evidence type="ECO:0000256" key="2">
    <source>
        <dbReference type="ARBA" id="ARBA00022801"/>
    </source>
</evidence>
<organism evidence="4">
    <name type="scientific">Noctiluca scintillans</name>
    <name type="common">Sea sparkle</name>
    <name type="synonym">Red tide dinoflagellate</name>
    <dbReference type="NCBI Taxonomy" id="2966"/>
    <lineage>
        <taxon>Eukaryota</taxon>
        <taxon>Sar</taxon>
        <taxon>Alveolata</taxon>
        <taxon>Dinophyceae</taxon>
        <taxon>Noctilucales</taxon>
        <taxon>Noctilucaceae</taxon>
        <taxon>Noctiluca</taxon>
    </lineage>
</organism>
<dbReference type="InterPro" id="IPR050565">
    <property type="entry name" value="LYPA1-2/EST-like"/>
</dbReference>
<proteinExistence type="inferred from homology"/>
<comment type="similarity">
    <text evidence="1">Belongs to the AB hydrolase superfamily. AB hydrolase 2 family.</text>
</comment>
<dbReference type="EMBL" id="HBFQ01015048">
    <property type="protein sequence ID" value="CAD8836091.1"/>
    <property type="molecule type" value="Transcribed_RNA"/>
</dbReference>
<evidence type="ECO:0000256" key="1">
    <source>
        <dbReference type="ARBA" id="ARBA00006499"/>
    </source>
</evidence>